<dbReference type="Pfam" id="PF00106">
    <property type="entry name" value="adh_short"/>
    <property type="match status" value="1"/>
</dbReference>
<accession>A0AAV9N8M0</accession>
<dbReference type="AlphaFoldDB" id="A0AAV9N8M0"/>
<organism evidence="3 4">
    <name type="scientific">Exophiala bonariae</name>
    <dbReference type="NCBI Taxonomy" id="1690606"/>
    <lineage>
        <taxon>Eukaryota</taxon>
        <taxon>Fungi</taxon>
        <taxon>Dikarya</taxon>
        <taxon>Ascomycota</taxon>
        <taxon>Pezizomycotina</taxon>
        <taxon>Eurotiomycetes</taxon>
        <taxon>Chaetothyriomycetidae</taxon>
        <taxon>Chaetothyriales</taxon>
        <taxon>Herpotrichiellaceae</taxon>
        <taxon>Exophiala</taxon>
    </lineage>
</organism>
<dbReference type="Gene3D" id="3.40.50.720">
    <property type="entry name" value="NAD(P)-binding Rossmann-like Domain"/>
    <property type="match status" value="1"/>
</dbReference>
<dbReference type="Proteomes" id="UP001358417">
    <property type="component" value="Unassembled WGS sequence"/>
</dbReference>
<evidence type="ECO:0000256" key="1">
    <source>
        <dbReference type="ARBA" id="ARBA00006484"/>
    </source>
</evidence>
<dbReference type="InterPro" id="IPR036291">
    <property type="entry name" value="NAD(P)-bd_dom_sf"/>
</dbReference>
<dbReference type="PANTHER" id="PTHR43157">
    <property type="entry name" value="PHOSPHATIDYLINOSITOL-GLYCAN BIOSYNTHESIS CLASS F PROTEIN-RELATED"/>
    <property type="match status" value="1"/>
</dbReference>
<evidence type="ECO:0000256" key="2">
    <source>
        <dbReference type="ARBA" id="ARBA00023002"/>
    </source>
</evidence>
<comment type="similarity">
    <text evidence="1">Belongs to the short-chain dehydrogenases/reductases (SDR) family.</text>
</comment>
<dbReference type="GeneID" id="89972078"/>
<dbReference type="RefSeq" id="XP_064705199.1">
    <property type="nucleotide sequence ID" value="XM_064847478.1"/>
</dbReference>
<keyword evidence="4" id="KW-1185">Reference proteome</keyword>
<gene>
    <name evidence="3" type="ORF">LTR84_003895</name>
</gene>
<name>A0AAV9N8M0_9EURO</name>
<evidence type="ECO:0000313" key="3">
    <source>
        <dbReference type="EMBL" id="KAK5050613.1"/>
    </source>
</evidence>
<dbReference type="InterPro" id="IPR002347">
    <property type="entry name" value="SDR_fam"/>
</dbReference>
<keyword evidence="2" id="KW-0560">Oxidoreductase</keyword>
<dbReference type="SUPFAM" id="SSF51735">
    <property type="entry name" value="NAD(P)-binding Rossmann-fold domains"/>
    <property type="match status" value="1"/>
</dbReference>
<comment type="caution">
    <text evidence="3">The sequence shown here is derived from an EMBL/GenBank/DDBJ whole genome shotgun (WGS) entry which is preliminary data.</text>
</comment>
<sequence>MPGNIQFLTGQLRTPPMPTDDLTGRTILVTGANSGLGLDAAKLLIKLNCSTIVIACRDVSKGKATEDLLRAFSSQNGKKSTIIPFELEMTSFASVVSFTTRCKDLPRLDAVILNAGIAEVEFKLAEGYEKTITVNVISTFLLATLLLPILRASARKYSITPNIAIVGSAVHFWTDPKQLTKPASGQILKAVSDRQSADMKGRYFLSKLPVMLLVKYLGSVLEKSAQQDSSGKPLVVLNNVAPGFCVSSKSPPQINRN</sequence>
<dbReference type="EMBL" id="JAVRRD010000017">
    <property type="protein sequence ID" value="KAK5050613.1"/>
    <property type="molecule type" value="Genomic_DNA"/>
</dbReference>
<proteinExistence type="inferred from homology"/>
<dbReference type="GO" id="GO:0016491">
    <property type="term" value="F:oxidoreductase activity"/>
    <property type="evidence" value="ECO:0007669"/>
    <property type="project" value="UniProtKB-KW"/>
</dbReference>
<dbReference type="PANTHER" id="PTHR43157:SF31">
    <property type="entry name" value="PHOSPHATIDYLINOSITOL-GLYCAN BIOSYNTHESIS CLASS F PROTEIN"/>
    <property type="match status" value="1"/>
</dbReference>
<reference evidence="3 4" key="1">
    <citation type="submission" date="2023-08" db="EMBL/GenBank/DDBJ databases">
        <title>Black Yeasts Isolated from many extreme environments.</title>
        <authorList>
            <person name="Coleine C."/>
            <person name="Stajich J.E."/>
            <person name="Selbmann L."/>
        </authorList>
    </citation>
    <scope>NUCLEOTIDE SEQUENCE [LARGE SCALE GENOMIC DNA]</scope>
    <source>
        <strain evidence="3 4">CCFEE 5792</strain>
    </source>
</reference>
<dbReference type="PRINTS" id="PR00081">
    <property type="entry name" value="GDHRDH"/>
</dbReference>
<evidence type="ECO:0000313" key="4">
    <source>
        <dbReference type="Proteomes" id="UP001358417"/>
    </source>
</evidence>
<protein>
    <submittedName>
        <fullName evidence="3">Uncharacterized protein</fullName>
    </submittedName>
</protein>